<evidence type="ECO:0000313" key="2">
    <source>
        <dbReference type="EMBL" id="WEH24163.1"/>
    </source>
</evidence>
<accession>A0ABD7XIS6</accession>
<name>A0ABD7XIS6_ENTFL</name>
<protein>
    <submittedName>
        <fullName evidence="2">Uncharacterized protein</fullName>
    </submittedName>
</protein>
<feature type="region of interest" description="Disordered" evidence="1">
    <location>
        <begin position="1"/>
        <end position="26"/>
    </location>
</feature>
<organism evidence="2 3">
    <name type="scientific">Enterococcus faecalis</name>
    <name type="common">Streptococcus faecalis</name>
    <dbReference type="NCBI Taxonomy" id="1351"/>
    <lineage>
        <taxon>Bacteria</taxon>
        <taxon>Bacillati</taxon>
        <taxon>Bacillota</taxon>
        <taxon>Bacilli</taxon>
        <taxon>Lactobacillales</taxon>
        <taxon>Enterococcaceae</taxon>
        <taxon>Enterococcus</taxon>
    </lineage>
</organism>
<proteinExistence type="predicted"/>
<dbReference type="EMBL" id="CP119161">
    <property type="protein sequence ID" value="WEH24163.1"/>
    <property type="molecule type" value="Genomic_DNA"/>
</dbReference>
<keyword evidence="2" id="KW-0614">Plasmid</keyword>
<dbReference type="RefSeq" id="WP_010730148.1">
    <property type="nucleotide sequence ID" value="NZ_CP091903.1"/>
</dbReference>
<sequence length="94" mass="10848">MSSLINRKIPQGATANKEADTKRKVTIQKKSNKKILASERKNIKVSPSTFDLIKTISTMKSYKNYEFIDKAVESYIQNNLTEREQRILKNLISK</sequence>
<gene>
    <name evidence="2" type="ORF">P0D81_16640</name>
</gene>
<dbReference type="AlphaFoldDB" id="A0ABD7XIS6"/>
<evidence type="ECO:0000256" key="1">
    <source>
        <dbReference type="SAM" id="MobiDB-lite"/>
    </source>
</evidence>
<dbReference type="Proteomes" id="UP001221642">
    <property type="component" value="Plasmid pCFSAN126951_02"/>
</dbReference>
<evidence type="ECO:0000313" key="3">
    <source>
        <dbReference type="Proteomes" id="UP001221642"/>
    </source>
</evidence>
<reference evidence="2 3" key="1">
    <citation type="submission" date="2023-02" db="EMBL/GenBank/DDBJ databases">
        <title>Results of the 2020 Genomic Proficiency Test for the network of European Union Reference Laboratory for Antimicrobial Resistance assessing whole genome sequencing capacities.</title>
        <authorList>
            <person name="Hoffmann M."/>
            <person name="Luo Y."/>
            <person name="Sorensen L.H."/>
            <person name="Pedersen S.K."/>
            <person name="Hendriksen R.S."/>
        </authorList>
    </citation>
    <scope>NUCLEOTIDE SEQUENCE [LARGE SCALE GENOMIC DNA]</scope>
    <source>
        <strain evidence="2 3">GENOMIC22-006</strain>
        <plasmid evidence="2 3">pCFSAN126951_02</plasmid>
    </source>
</reference>
<geneLocation type="plasmid" evidence="2 3">
    <name>pCFSAN126951_02</name>
</geneLocation>